<dbReference type="GO" id="GO:0044205">
    <property type="term" value="P:'de novo' UMP biosynthetic process"/>
    <property type="evidence" value="ECO:0007669"/>
    <property type="project" value="UniProtKB-UniPathway"/>
</dbReference>
<dbReference type="GO" id="GO:0006207">
    <property type="term" value="P:'de novo' pyrimidine nucleobase biosynthetic process"/>
    <property type="evidence" value="ECO:0007669"/>
    <property type="project" value="TreeGrafter"/>
</dbReference>
<dbReference type="Gene3D" id="2.30.26.10">
    <property type="entry name" value="Dihydroorotate Dehydrogenase A, chain A, domain 2"/>
    <property type="match status" value="1"/>
</dbReference>
<gene>
    <name evidence="14" type="ORF">FSARC_1316</name>
</gene>
<comment type="subunit">
    <text evidence="11">Homodimer.</text>
</comment>
<comment type="function">
    <text evidence="11">Catalyzes the conversion of dihydroorotate to orotate with fumarate as the electron acceptor.</text>
</comment>
<dbReference type="InterPro" id="IPR023359">
    <property type="entry name" value="Dihydro_DH_chainA_dom2"/>
</dbReference>
<organism evidence="14 15">
    <name type="scientific">Fusarium sarcochroum</name>
    <dbReference type="NCBI Taxonomy" id="1208366"/>
    <lineage>
        <taxon>Eukaryota</taxon>
        <taxon>Fungi</taxon>
        <taxon>Dikarya</taxon>
        <taxon>Ascomycota</taxon>
        <taxon>Pezizomycotina</taxon>
        <taxon>Sordariomycetes</taxon>
        <taxon>Hypocreomycetidae</taxon>
        <taxon>Hypocreales</taxon>
        <taxon>Nectriaceae</taxon>
        <taxon>Fusarium</taxon>
        <taxon>Fusarium lateritium species complex</taxon>
    </lineage>
</organism>
<keyword evidence="10 11" id="KW-0560">Oxidoreductase</keyword>
<dbReference type="CDD" id="cd04741">
    <property type="entry name" value="DHOD_1A_like"/>
    <property type="match status" value="1"/>
</dbReference>
<evidence type="ECO:0000256" key="6">
    <source>
        <dbReference type="ARBA" id="ARBA00022490"/>
    </source>
</evidence>
<keyword evidence="8 11" id="KW-0288">FMN</keyword>
<evidence type="ECO:0000256" key="12">
    <source>
        <dbReference type="SAM" id="MobiDB-lite"/>
    </source>
</evidence>
<dbReference type="PANTHER" id="PTHR48109">
    <property type="entry name" value="DIHYDROOROTATE DEHYDROGENASE (QUINONE), MITOCHONDRIAL-RELATED"/>
    <property type="match status" value="1"/>
</dbReference>
<dbReference type="EC" id="1.3.98.1" evidence="11"/>
<evidence type="ECO:0000256" key="2">
    <source>
        <dbReference type="ARBA" id="ARBA00004496"/>
    </source>
</evidence>
<protein>
    <recommendedName>
        <fullName evidence="5 11">Dihydroorotate dehydrogenase (fumarate)</fullName>
        <ecNumber evidence="11">1.3.98.1</ecNumber>
    </recommendedName>
    <alternativeName>
        <fullName evidence="11">Dihydroorotate oxidase</fullName>
    </alternativeName>
</protein>
<dbReference type="Pfam" id="PF01180">
    <property type="entry name" value="DHO_dh"/>
    <property type="match status" value="1"/>
</dbReference>
<evidence type="ECO:0000256" key="10">
    <source>
        <dbReference type="ARBA" id="ARBA00023002"/>
    </source>
</evidence>
<sequence>MPPPPLAIHPPLLNSATPWATELKDLLAIASSPSTGAITTRTSLINGFDHKHDQHQYLFFNPASATPDEGTSSTQDPPKGHATDSTASLNNLGYSPIPLDGYLGFLTDISRQLPQLRKTFIVSVTGSPQEIQQSYARIEDASKSLPFPLAMEVNLSCPNIPGAPPPAYDGAALETYLVLLPKNPSLPIGIKTPPYTHHGQFATLTNALRTAASSLSFVTATNTLGSSLILQDDVTDKLSPQLPGTGIGGMAGPPLHPLALGNVSTLRKMLDQVPELSHIQIIGVGGVRDGQGYRRMRAVGAYAVAVGTGLGKQGPGVFERIEKDVKGKWDDTCLKGKL</sequence>
<dbReference type="Proteomes" id="UP000622797">
    <property type="component" value="Unassembled WGS sequence"/>
</dbReference>
<evidence type="ECO:0000256" key="8">
    <source>
        <dbReference type="ARBA" id="ARBA00022643"/>
    </source>
</evidence>
<dbReference type="InterPro" id="IPR033886">
    <property type="entry name" value="DHOD_1A"/>
</dbReference>
<dbReference type="Gene3D" id="3.20.20.70">
    <property type="entry name" value="Aldolase class I"/>
    <property type="match status" value="1"/>
</dbReference>
<dbReference type="GO" id="GO:1990663">
    <property type="term" value="F:dihydroorotate dehydrogenase (fumarate) activity"/>
    <property type="evidence" value="ECO:0007669"/>
    <property type="project" value="UniProtKB-EC"/>
</dbReference>
<reference evidence="14" key="2">
    <citation type="submission" date="2020-05" db="EMBL/GenBank/DDBJ databases">
        <authorList>
            <person name="Kim H.-S."/>
            <person name="Proctor R.H."/>
            <person name="Brown D.W."/>
        </authorList>
    </citation>
    <scope>NUCLEOTIDE SEQUENCE</scope>
    <source>
        <strain evidence="14">NRRL 20472</strain>
    </source>
</reference>
<dbReference type="GO" id="GO:0005737">
    <property type="term" value="C:cytoplasm"/>
    <property type="evidence" value="ECO:0007669"/>
    <property type="project" value="UniProtKB-SubCell"/>
</dbReference>
<evidence type="ECO:0000256" key="7">
    <source>
        <dbReference type="ARBA" id="ARBA00022630"/>
    </source>
</evidence>
<evidence type="ECO:0000259" key="13">
    <source>
        <dbReference type="Pfam" id="PF01180"/>
    </source>
</evidence>
<feature type="domain" description="Dihydroorotate dehydrogenase catalytic" evidence="13">
    <location>
        <begin position="84"/>
        <end position="326"/>
    </location>
</feature>
<evidence type="ECO:0000256" key="4">
    <source>
        <dbReference type="ARBA" id="ARBA00008008"/>
    </source>
</evidence>
<evidence type="ECO:0000256" key="11">
    <source>
        <dbReference type="RuleBase" id="RU364042"/>
    </source>
</evidence>
<comment type="similarity">
    <text evidence="4 11">Belongs to the dihydroorotate dehydrogenase family. Type 1 subfamily.</text>
</comment>
<dbReference type="EMBL" id="JABEXW010000072">
    <property type="protein sequence ID" value="KAF4971986.1"/>
    <property type="molecule type" value="Genomic_DNA"/>
</dbReference>
<proteinExistence type="inferred from homology"/>
<comment type="caution">
    <text evidence="14">The sequence shown here is derived from an EMBL/GenBank/DDBJ whole genome shotgun (WGS) entry which is preliminary data.</text>
</comment>
<comment type="catalytic activity">
    <reaction evidence="11">
        <text>(S)-dihydroorotate + fumarate = orotate + succinate</text>
        <dbReference type="Rhea" id="RHEA:30059"/>
        <dbReference type="ChEBI" id="CHEBI:29806"/>
        <dbReference type="ChEBI" id="CHEBI:30031"/>
        <dbReference type="ChEBI" id="CHEBI:30839"/>
        <dbReference type="ChEBI" id="CHEBI:30864"/>
        <dbReference type="EC" id="1.3.98.1"/>
    </reaction>
</comment>
<keyword evidence="6 11" id="KW-0963">Cytoplasm</keyword>
<keyword evidence="9 11" id="KW-0665">Pyrimidine biosynthesis</keyword>
<dbReference type="InterPro" id="IPR013785">
    <property type="entry name" value="Aldolase_TIM"/>
</dbReference>
<evidence type="ECO:0000256" key="5">
    <source>
        <dbReference type="ARBA" id="ARBA00021374"/>
    </source>
</evidence>
<feature type="region of interest" description="Disordered" evidence="12">
    <location>
        <begin position="62"/>
        <end position="87"/>
    </location>
</feature>
<dbReference type="PANTHER" id="PTHR48109:SF1">
    <property type="entry name" value="DIHYDROOROTATE DEHYDROGENASE (FUMARATE)"/>
    <property type="match status" value="1"/>
</dbReference>
<comment type="subcellular location">
    <subcellularLocation>
        <location evidence="2 11">Cytoplasm</location>
    </subcellularLocation>
</comment>
<keyword evidence="7 11" id="KW-0285">Flavoprotein</keyword>
<dbReference type="InterPro" id="IPR050074">
    <property type="entry name" value="DHO_dehydrogenase"/>
</dbReference>
<accession>A0A8H4XF56</accession>
<comment type="pathway">
    <text evidence="3 11">Pyrimidine metabolism; UMP biosynthesis via de novo pathway.</text>
</comment>
<keyword evidence="15" id="KW-1185">Reference proteome</keyword>
<dbReference type="InterPro" id="IPR005720">
    <property type="entry name" value="Dihydroorotate_DH_cat"/>
</dbReference>
<dbReference type="SUPFAM" id="SSF51395">
    <property type="entry name" value="FMN-linked oxidoreductases"/>
    <property type="match status" value="1"/>
</dbReference>
<evidence type="ECO:0000256" key="1">
    <source>
        <dbReference type="ARBA" id="ARBA00001917"/>
    </source>
</evidence>
<comment type="cofactor">
    <cofactor evidence="1 11">
        <name>FMN</name>
        <dbReference type="ChEBI" id="CHEBI:58210"/>
    </cofactor>
</comment>
<evidence type="ECO:0000313" key="15">
    <source>
        <dbReference type="Proteomes" id="UP000622797"/>
    </source>
</evidence>
<name>A0A8H4XF56_9HYPO</name>
<dbReference type="OrthoDB" id="14784at2759"/>
<dbReference type="AlphaFoldDB" id="A0A8H4XF56"/>
<evidence type="ECO:0000256" key="3">
    <source>
        <dbReference type="ARBA" id="ARBA00004725"/>
    </source>
</evidence>
<dbReference type="UniPathway" id="UPA00070"/>
<evidence type="ECO:0000313" key="14">
    <source>
        <dbReference type="EMBL" id="KAF4971986.1"/>
    </source>
</evidence>
<evidence type="ECO:0000256" key="9">
    <source>
        <dbReference type="ARBA" id="ARBA00022975"/>
    </source>
</evidence>
<reference evidence="14" key="1">
    <citation type="journal article" date="2020" name="BMC Genomics">
        <title>Correction to: Identification and distribution of gene clusters required for synthesis of sphingolipid metabolism inhibitors in diverse species of the filamentous fungus Fusarium.</title>
        <authorList>
            <person name="Kim H.S."/>
            <person name="Lohmar J.M."/>
            <person name="Busman M."/>
            <person name="Brown D.W."/>
            <person name="Naumann T.A."/>
            <person name="Divon H.H."/>
            <person name="Lysoe E."/>
            <person name="Uhlig S."/>
            <person name="Proctor R.H."/>
        </authorList>
    </citation>
    <scope>NUCLEOTIDE SEQUENCE</scope>
    <source>
        <strain evidence="14">NRRL 20472</strain>
    </source>
</reference>